<evidence type="ECO:0000313" key="1">
    <source>
        <dbReference type="EMBL" id="KAK6996570.1"/>
    </source>
</evidence>
<name>A0AAV9ZZM1_9AGAR</name>
<sequence>MAFGIRAEQRDTRSCVRVVEDLIQPKRISGIAVFLRGGFCRRQAKAAPPDSKQRLSPESHELFSSLTKRRAAARSFECTEWDFCCRQAKTAPPNSKRRHHELRCSLMRREAALMLEAIHFRPPSNISDLGLEISPKSNSRRFREFVFSPSGERSLRRVERKAKLKSFSKPIHSPRAASFSSQTPTSKFKNRFFGVRRAPTLHEKFSRINRKSSRECEPCANGFILTRQTSDRRNSLMRVFKFRSSR</sequence>
<dbReference type="Proteomes" id="UP001362999">
    <property type="component" value="Unassembled WGS sequence"/>
</dbReference>
<keyword evidence="2" id="KW-1185">Reference proteome</keyword>
<dbReference type="EMBL" id="JAWWNJ010000097">
    <property type="protein sequence ID" value="KAK6996570.1"/>
    <property type="molecule type" value="Genomic_DNA"/>
</dbReference>
<evidence type="ECO:0000313" key="2">
    <source>
        <dbReference type="Proteomes" id="UP001362999"/>
    </source>
</evidence>
<organism evidence="1 2">
    <name type="scientific">Favolaschia claudopus</name>
    <dbReference type="NCBI Taxonomy" id="2862362"/>
    <lineage>
        <taxon>Eukaryota</taxon>
        <taxon>Fungi</taxon>
        <taxon>Dikarya</taxon>
        <taxon>Basidiomycota</taxon>
        <taxon>Agaricomycotina</taxon>
        <taxon>Agaricomycetes</taxon>
        <taxon>Agaricomycetidae</taxon>
        <taxon>Agaricales</taxon>
        <taxon>Marasmiineae</taxon>
        <taxon>Mycenaceae</taxon>
        <taxon>Favolaschia</taxon>
    </lineage>
</organism>
<gene>
    <name evidence="1" type="ORF">R3P38DRAFT_2799938</name>
</gene>
<protein>
    <submittedName>
        <fullName evidence="1">Uncharacterized protein</fullName>
    </submittedName>
</protein>
<comment type="caution">
    <text evidence="1">The sequence shown here is derived from an EMBL/GenBank/DDBJ whole genome shotgun (WGS) entry which is preliminary data.</text>
</comment>
<proteinExistence type="predicted"/>
<reference evidence="1 2" key="1">
    <citation type="journal article" date="2024" name="J Genomics">
        <title>Draft genome sequencing and assembly of Favolaschia claudopus CIRM-BRFM 2984 isolated from oak limbs.</title>
        <authorList>
            <person name="Navarro D."/>
            <person name="Drula E."/>
            <person name="Chaduli D."/>
            <person name="Cazenave R."/>
            <person name="Ahrendt S."/>
            <person name="Wang J."/>
            <person name="Lipzen A."/>
            <person name="Daum C."/>
            <person name="Barry K."/>
            <person name="Grigoriev I.V."/>
            <person name="Favel A."/>
            <person name="Rosso M.N."/>
            <person name="Martin F."/>
        </authorList>
    </citation>
    <scope>NUCLEOTIDE SEQUENCE [LARGE SCALE GENOMIC DNA]</scope>
    <source>
        <strain evidence="1 2">CIRM-BRFM 2984</strain>
    </source>
</reference>
<dbReference type="AlphaFoldDB" id="A0AAV9ZZM1"/>
<accession>A0AAV9ZZM1</accession>